<evidence type="ECO:0000313" key="1">
    <source>
        <dbReference type="EMBL" id="KAK7360879.1"/>
    </source>
</evidence>
<accession>A0AAN9MZE4</accession>
<protein>
    <submittedName>
        <fullName evidence="1">Uncharacterized protein</fullName>
    </submittedName>
</protein>
<name>A0AAN9MZE4_CANGL</name>
<evidence type="ECO:0000313" key="2">
    <source>
        <dbReference type="Proteomes" id="UP001367508"/>
    </source>
</evidence>
<reference evidence="1 2" key="1">
    <citation type="submission" date="2024-01" db="EMBL/GenBank/DDBJ databases">
        <title>The genomes of 5 underutilized Papilionoideae crops provide insights into root nodulation and disease resistanc.</title>
        <authorList>
            <person name="Jiang F."/>
        </authorList>
    </citation>
    <scope>NUCLEOTIDE SEQUENCE [LARGE SCALE GENOMIC DNA]</scope>
    <source>
        <strain evidence="1">LVBAO_FW01</strain>
        <tissue evidence="1">Leaves</tissue>
    </source>
</reference>
<comment type="caution">
    <text evidence="1">The sequence shown here is derived from an EMBL/GenBank/DDBJ whole genome shotgun (WGS) entry which is preliminary data.</text>
</comment>
<keyword evidence="2" id="KW-1185">Reference proteome</keyword>
<organism evidence="1 2">
    <name type="scientific">Canavalia gladiata</name>
    <name type="common">Sword bean</name>
    <name type="synonym">Dolichos gladiatus</name>
    <dbReference type="NCBI Taxonomy" id="3824"/>
    <lineage>
        <taxon>Eukaryota</taxon>
        <taxon>Viridiplantae</taxon>
        <taxon>Streptophyta</taxon>
        <taxon>Embryophyta</taxon>
        <taxon>Tracheophyta</taxon>
        <taxon>Spermatophyta</taxon>
        <taxon>Magnoliopsida</taxon>
        <taxon>eudicotyledons</taxon>
        <taxon>Gunneridae</taxon>
        <taxon>Pentapetalae</taxon>
        <taxon>rosids</taxon>
        <taxon>fabids</taxon>
        <taxon>Fabales</taxon>
        <taxon>Fabaceae</taxon>
        <taxon>Papilionoideae</taxon>
        <taxon>50 kb inversion clade</taxon>
        <taxon>NPAAA clade</taxon>
        <taxon>indigoferoid/millettioid clade</taxon>
        <taxon>Phaseoleae</taxon>
        <taxon>Canavalia</taxon>
    </lineage>
</organism>
<dbReference type="Proteomes" id="UP001367508">
    <property type="component" value="Unassembled WGS sequence"/>
</dbReference>
<dbReference type="EMBL" id="JAYMYQ010000001">
    <property type="protein sequence ID" value="KAK7360879.1"/>
    <property type="molecule type" value="Genomic_DNA"/>
</dbReference>
<sequence>MAIRLVCTHPKHSKPIQVHTLSNSSGSRSEGFDIQYVQMRGLNYVGNLKPLYPGRFKESRVMLASYHREKMEDVAREPRAFVFSQDGDLPTKMPITPEAEQPPTRLQKCLGSPLLVRRLISIYHLTAMISYVGLTSVEPNMPRSPSRVC</sequence>
<proteinExistence type="predicted"/>
<dbReference type="AlphaFoldDB" id="A0AAN9MZE4"/>
<gene>
    <name evidence="1" type="ORF">VNO77_02896</name>
</gene>